<evidence type="ECO:0008006" key="3">
    <source>
        <dbReference type="Google" id="ProtNLM"/>
    </source>
</evidence>
<accession>A0A3Q9BSX8</accession>
<proteinExistence type="predicted"/>
<name>A0A3Q9BSX8_9ACTN</name>
<sequence length="639" mass="69958">MRRRENLHDLLTRAGLTVVEDTRPGSLFPPEAGWRIARGVAAPVGAAREALDAAWWRRLRDADGEFLVAVLGYRIGGNDSLWTRVRHTGSGVPGFTGDPGFVALSLDGQVLLAELPVADGTRVTVLDRLPERLEEAAEAAGCETEAERAEVWSAVPGRPAWPLHWAEGIGSNPAATDELLIRLLDVEVGFLHGCDRPAVLDAAVAHPDPQVRARPADTFRPKLTSDQWVRLVRAEPSPERRVFWAERARVWGAELPEDLYDDLLAGPSRAQAAALPDLPAQHLPDLATDTDARVRKAACARWQELAEPLRERLLTDADHAVRTAALLAHHTRVPMPRAVFGALLDPQQALERCRLEPELEAELVKNGDTEARQALAANPTLSAPGVAALAQDPQGDIRSTVALRPDLSEEQRAAVRHDFDPTSMSYTLAWVEALHADADAMRRLAASSHPLIRRSVARAPHLPPDVVTHLARDEDRVVRLFLAESCEDAPGDLLLDVWRWWDGSFSHPGRPRSHPNFPRTGLLHHITDPSGRMRRLALDDPESTPVDVAHLARDPEAEVRRRAAEDPRLSPADAVRLLNDPAAHVRDTVTRNPRLPARVLAGLLHDRDTAHTAVTNPAIPVPVLDRILAAAATAVTELP</sequence>
<dbReference type="InterPro" id="IPR011989">
    <property type="entry name" value="ARM-like"/>
</dbReference>
<dbReference type="Proteomes" id="UP000280197">
    <property type="component" value="Chromosome"/>
</dbReference>
<keyword evidence="2" id="KW-1185">Reference proteome</keyword>
<dbReference type="InterPro" id="IPR016024">
    <property type="entry name" value="ARM-type_fold"/>
</dbReference>
<dbReference type="Gene3D" id="1.25.10.10">
    <property type="entry name" value="Leucine-rich Repeat Variant"/>
    <property type="match status" value="2"/>
</dbReference>
<evidence type="ECO:0000313" key="2">
    <source>
        <dbReference type="Proteomes" id="UP000280197"/>
    </source>
</evidence>
<protein>
    <recommendedName>
        <fullName evidence="3">PE-PGRS family protein</fullName>
    </recommendedName>
</protein>
<organism evidence="1 2">
    <name type="scientific">Streptomyces aquilus</name>
    <dbReference type="NCBI Taxonomy" id="2548456"/>
    <lineage>
        <taxon>Bacteria</taxon>
        <taxon>Bacillati</taxon>
        <taxon>Actinomycetota</taxon>
        <taxon>Actinomycetes</taxon>
        <taxon>Kitasatosporales</taxon>
        <taxon>Streptomycetaceae</taxon>
        <taxon>Streptomyces</taxon>
    </lineage>
</organism>
<gene>
    <name evidence="1" type="ORF">EJC51_03685</name>
</gene>
<dbReference type="AlphaFoldDB" id="A0A3Q9BSX8"/>
<dbReference type="RefSeq" id="WP_126269662.1">
    <property type="nucleotide sequence ID" value="NZ_CP034463.1"/>
</dbReference>
<dbReference type="SUPFAM" id="SSF48371">
    <property type="entry name" value="ARM repeat"/>
    <property type="match status" value="1"/>
</dbReference>
<dbReference type="EMBL" id="CP034463">
    <property type="protein sequence ID" value="AZP15281.1"/>
    <property type="molecule type" value="Genomic_DNA"/>
</dbReference>
<dbReference type="KEGG" id="saqu:EJC51_03685"/>
<reference evidence="1 2" key="1">
    <citation type="submission" date="2018-12" db="EMBL/GenBank/DDBJ databases">
        <authorList>
            <person name="Li K."/>
        </authorList>
    </citation>
    <scope>NUCLEOTIDE SEQUENCE [LARGE SCALE GENOMIC DNA]</scope>
    <source>
        <strain evidence="2">CR22</strain>
    </source>
</reference>
<evidence type="ECO:0000313" key="1">
    <source>
        <dbReference type="EMBL" id="AZP15281.1"/>
    </source>
</evidence>